<protein>
    <recommendedName>
        <fullName evidence="2">Cyanovirin-N domain-containing protein</fullName>
    </recommendedName>
</protein>
<dbReference type="Pfam" id="PF08881">
    <property type="entry name" value="CVNH"/>
    <property type="match status" value="1"/>
</dbReference>
<dbReference type="InterPro" id="IPR036673">
    <property type="entry name" value="Cyanovirin-N_sf"/>
</dbReference>
<evidence type="ECO:0000313" key="3">
    <source>
        <dbReference type="EMBL" id="KAF6810925.1"/>
    </source>
</evidence>
<dbReference type="SUPFAM" id="SSF51322">
    <property type="entry name" value="Cyanovirin-N"/>
    <property type="match status" value="1"/>
</dbReference>
<dbReference type="Proteomes" id="UP000654918">
    <property type="component" value="Unassembled WGS sequence"/>
</dbReference>
<feature type="signal peptide" evidence="1">
    <location>
        <begin position="1"/>
        <end position="22"/>
    </location>
</feature>
<dbReference type="EMBL" id="WIGO01000479">
    <property type="protein sequence ID" value="KAF6810925.1"/>
    <property type="molecule type" value="Genomic_DNA"/>
</dbReference>
<dbReference type="InterPro" id="IPR011058">
    <property type="entry name" value="Cyanovirin-N"/>
</dbReference>
<organism evidence="3 4">
    <name type="scientific">Colletotrichum plurivorum</name>
    <dbReference type="NCBI Taxonomy" id="2175906"/>
    <lineage>
        <taxon>Eukaryota</taxon>
        <taxon>Fungi</taxon>
        <taxon>Dikarya</taxon>
        <taxon>Ascomycota</taxon>
        <taxon>Pezizomycotina</taxon>
        <taxon>Sordariomycetes</taxon>
        <taxon>Hypocreomycetidae</taxon>
        <taxon>Glomerellales</taxon>
        <taxon>Glomerellaceae</taxon>
        <taxon>Colletotrichum</taxon>
        <taxon>Colletotrichum orchidearum species complex</taxon>
    </lineage>
</organism>
<keyword evidence="1" id="KW-0732">Signal</keyword>
<comment type="caution">
    <text evidence="3">The sequence shown here is derived from an EMBL/GenBank/DDBJ whole genome shotgun (WGS) entry which is preliminary data.</text>
</comment>
<evidence type="ECO:0000313" key="4">
    <source>
        <dbReference type="Proteomes" id="UP000654918"/>
    </source>
</evidence>
<evidence type="ECO:0000256" key="1">
    <source>
        <dbReference type="SAM" id="SignalP"/>
    </source>
</evidence>
<evidence type="ECO:0000259" key="2">
    <source>
        <dbReference type="SMART" id="SM01111"/>
    </source>
</evidence>
<accession>A0A8H6JD96</accession>
<dbReference type="AlphaFoldDB" id="A0A8H6JD96"/>
<feature type="domain" description="Cyanovirin-N" evidence="2">
    <location>
        <begin position="53"/>
        <end position="155"/>
    </location>
</feature>
<keyword evidence="4" id="KW-1185">Reference proteome</keyword>
<name>A0A8H6JD96_9PEZI</name>
<feature type="chain" id="PRO_5034705159" description="Cyanovirin-N domain-containing protein" evidence="1">
    <location>
        <begin position="23"/>
        <end position="162"/>
    </location>
</feature>
<proteinExistence type="predicted"/>
<gene>
    <name evidence="3" type="ORF">CPLU01_15205</name>
</gene>
<dbReference type="SMART" id="SM01111">
    <property type="entry name" value="CVNH"/>
    <property type="match status" value="1"/>
</dbReference>
<sequence>MRFNVVLVALATIAAPFMGVAAAPAPSPEPVPEPDMSMNMNLRGRQIELMGSQFTATCKDFSLNSRYYTLFYANCRRFDGSYKTSHVDLNLCLANICGRLVIAQRGNYGNSCDKRDCALSGSWFQCNCRDCGGNTQFSGLNLNDAIGNDNGDLECFGLKQLG</sequence>
<reference evidence="3" key="1">
    <citation type="journal article" date="2020" name="Phytopathology">
        <title>Genome Sequence Resources of Colletotrichum truncatum, C. plurivorum, C. musicola, and C. sojae: Four Species Pathogenic to Soybean (Glycine max).</title>
        <authorList>
            <person name="Rogerio F."/>
            <person name="Boufleur T.R."/>
            <person name="Ciampi-Guillardi M."/>
            <person name="Sukno S.A."/>
            <person name="Thon M.R."/>
            <person name="Massola Junior N.S."/>
            <person name="Baroncelli R."/>
        </authorList>
    </citation>
    <scope>NUCLEOTIDE SEQUENCE</scope>
    <source>
        <strain evidence="3">LFN00145</strain>
    </source>
</reference>
<dbReference type="Gene3D" id="2.30.60.10">
    <property type="entry name" value="Cyanovirin-N"/>
    <property type="match status" value="1"/>
</dbReference>